<feature type="region of interest" description="Disordered" evidence="8">
    <location>
        <begin position="79"/>
        <end position="118"/>
    </location>
</feature>
<dbReference type="GO" id="GO:0012505">
    <property type="term" value="C:endomembrane system"/>
    <property type="evidence" value="ECO:0007669"/>
    <property type="project" value="UniProtKB-SubCell"/>
</dbReference>
<feature type="transmembrane region" description="Helical" evidence="9">
    <location>
        <begin position="153"/>
        <end position="174"/>
    </location>
</feature>
<feature type="domain" description="RCK N-terminal" evidence="10">
    <location>
        <begin position="208"/>
        <end position="348"/>
    </location>
</feature>
<comment type="subcellular location">
    <subcellularLocation>
        <location evidence="1">Endomembrane system</location>
        <topology evidence="1">Multi-pass membrane protein</topology>
    </subcellularLocation>
</comment>
<proteinExistence type="inferred from homology"/>
<dbReference type="Proteomes" id="UP000332933">
    <property type="component" value="Unassembled WGS sequence"/>
</dbReference>
<evidence type="ECO:0000313" key="13">
    <source>
        <dbReference type="Proteomes" id="UP000332933"/>
    </source>
</evidence>
<reference evidence="12 13" key="1">
    <citation type="submission" date="2019-03" db="EMBL/GenBank/DDBJ databases">
        <authorList>
            <person name="Gaulin E."/>
            <person name="Dumas B."/>
        </authorList>
    </citation>
    <scope>NUCLEOTIDE SEQUENCE [LARGE SCALE GENOMIC DNA]</scope>
    <source>
        <strain evidence="12">CBS 568.67</strain>
    </source>
</reference>
<dbReference type="Pfam" id="PF06241">
    <property type="entry name" value="Castor_Poll_mid"/>
    <property type="match status" value="1"/>
</dbReference>
<comment type="similarity">
    <text evidence="2">Belongs to the castor/pollux (TC 1.A.1.23) family.</text>
</comment>
<keyword evidence="13" id="KW-1185">Reference proteome</keyword>
<dbReference type="OrthoDB" id="414047at2759"/>
<evidence type="ECO:0000256" key="6">
    <source>
        <dbReference type="ARBA" id="ARBA00023065"/>
    </source>
</evidence>
<evidence type="ECO:0000256" key="2">
    <source>
        <dbReference type="ARBA" id="ARBA00008577"/>
    </source>
</evidence>
<feature type="transmembrane region" description="Helical" evidence="9">
    <location>
        <begin position="47"/>
        <end position="67"/>
    </location>
</feature>
<dbReference type="EMBL" id="CAADRA010005530">
    <property type="protein sequence ID" value="VFT90885.1"/>
    <property type="molecule type" value="Genomic_DNA"/>
</dbReference>
<dbReference type="InterPro" id="IPR003148">
    <property type="entry name" value="RCK_N"/>
</dbReference>
<organism evidence="12 13">
    <name type="scientific">Aphanomyces stellatus</name>
    <dbReference type="NCBI Taxonomy" id="120398"/>
    <lineage>
        <taxon>Eukaryota</taxon>
        <taxon>Sar</taxon>
        <taxon>Stramenopiles</taxon>
        <taxon>Oomycota</taxon>
        <taxon>Saprolegniomycetes</taxon>
        <taxon>Saprolegniales</taxon>
        <taxon>Verrucalvaceae</taxon>
        <taxon>Aphanomyces</taxon>
    </lineage>
</organism>
<evidence type="ECO:0000259" key="10">
    <source>
        <dbReference type="PROSITE" id="PS51201"/>
    </source>
</evidence>
<evidence type="ECO:0000313" key="11">
    <source>
        <dbReference type="EMBL" id="KAF0695105.1"/>
    </source>
</evidence>
<evidence type="ECO:0000256" key="8">
    <source>
        <dbReference type="SAM" id="MobiDB-lite"/>
    </source>
</evidence>
<dbReference type="InterPro" id="IPR010420">
    <property type="entry name" value="CASTOR/POLLUX/SYM8_dom"/>
</dbReference>
<accession>A0A485KZQ7</accession>
<name>A0A485KZQ7_9STRA</name>
<evidence type="ECO:0000256" key="4">
    <source>
        <dbReference type="ARBA" id="ARBA00022692"/>
    </source>
</evidence>
<dbReference type="AlphaFoldDB" id="A0A485KZQ7"/>
<keyword evidence="6" id="KW-0406">Ion transport</keyword>
<feature type="compositionally biased region" description="Low complexity" evidence="8">
    <location>
        <begin position="100"/>
        <end position="118"/>
    </location>
</feature>
<dbReference type="PROSITE" id="PS51201">
    <property type="entry name" value="RCK_N"/>
    <property type="match status" value="1"/>
</dbReference>
<keyword evidence="5 9" id="KW-1133">Transmembrane helix</keyword>
<evidence type="ECO:0000256" key="1">
    <source>
        <dbReference type="ARBA" id="ARBA00004127"/>
    </source>
</evidence>
<protein>
    <submittedName>
        <fullName evidence="12">Aste57867_14056 protein</fullName>
    </submittedName>
</protein>
<dbReference type="PANTHER" id="PTHR31563">
    <property type="entry name" value="ION CHANNEL POLLUX-RELATED"/>
    <property type="match status" value="1"/>
</dbReference>
<dbReference type="Gene3D" id="3.40.50.720">
    <property type="entry name" value="NAD(P)-binding Rossmann-like Domain"/>
    <property type="match status" value="1"/>
</dbReference>
<evidence type="ECO:0000256" key="3">
    <source>
        <dbReference type="ARBA" id="ARBA00022448"/>
    </source>
</evidence>
<evidence type="ECO:0000256" key="5">
    <source>
        <dbReference type="ARBA" id="ARBA00022989"/>
    </source>
</evidence>
<dbReference type="GO" id="GO:0006813">
    <property type="term" value="P:potassium ion transport"/>
    <property type="evidence" value="ECO:0007669"/>
    <property type="project" value="InterPro"/>
</dbReference>
<evidence type="ECO:0000313" key="12">
    <source>
        <dbReference type="EMBL" id="VFT90885.1"/>
    </source>
</evidence>
<evidence type="ECO:0000256" key="9">
    <source>
        <dbReference type="SAM" id="Phobius"/>
    </source>
</evidence>
<dbReference type="EMBL" id="VJMH01005509">
    <property type="protein sequence ID" value="KAF0695105.1"/>
    <property type="molecule type" value="Genomic_DNA"/>
</dbReference>
<gene>
    <name evidence="12" type="primary">Aste57867_14056</name>
    <name evidence="11" type="ORF">As57867_014005</name>
    <name evidence="12" type="ORF">ASTE57867_14056</name>
</gene>
<keyword evidence="3" id="KW-0813">Transport</keyword>
<reference evidence="11" key="2">
    <citation type="submission" date="2019-06" db="EMBL/GenBank/DDBJ databases">
        <title>Genomics analysis of Aphanomyces spp. identifies a new class of oomycete effector associated with host adaptation.</title>
        <authorList>
            <person name="Gaulin E."/>
        </authorList>
    </citation>
    <scope>NUCLEOTIDE SEQUENCE</scope>
    <source>
        <strain evidence="11">CBS 578.67</strain>
    </source>
</reference>
<sequence>MDDAAAVVAPLAATKAAPAKQKSVRFTKARLFYRIDTFISTKRGQTAMLVGFGASLMVVCGLFFSLLKQGVPVTLHNSASTTAAPTPAPSDPESQTDVPSTTDAAAASSSSGSGSTAARGNKQVSLITCIWECWLFISDPGAQADQHEWNKRVFAACVSIIGLFYFFVILGFVVDSIRDKMEDLKKGRSNVVERNHSVRLTTPTHTDGHLQLLLGWSDKAVSFIKQLCLANESEGGGVVVVLAEMDKEAVEAELESQLEPADYHGTKVVVRSGSPLIISDLKKVSAHTARSITILATSIDADKSDAACLRIILSLRGTFKLQGHVVAEIRDIDNEPLVHLVGGSDVETLVSHDIIGRLILLSARSPGLSRVYNSLLGFDGDEFYCKTWPEIVGVAFKDLLPRFPNAAPVGLKTSHGKIVIKPAMDYKIAEGDEIIVLAEDNDTYKAETDPVLVPPVTTTHPILPLEKVQEKVLVCGWRRDIQDMLVLLDNFVERGSQVHLVNELTVGPDDDASLA</sequence>
<keyword evidence="4 9" id="KW-0812">Transmembrane</keyword>
<keyword evidence="7 9" id="KW-0472">Membrane</keyword>
<evidence type="ECO:0000256" key="7">
    <source>
        <dbReference type="ARBA" id="ARBA00023136"/>
    </source>
</evidence>
<dbReference type="InterPro" id="IPR044849">
    <property type="entry name" value="CASTOR/POLLUX/SYM8-like"/>
</dbReference>
<dbReference type="PANTHER" id="PTHR31563:SF10">
    <property type="entry name" value="ION CHANNEL POLLUX-RELATED"/>
    <property type="match status" value="1"/>
</dbReference>